<organism evidence="1 2">
    <name type="scientific">Rugamonas aquatica</name>
    <dbReference type="NCBI Taxonomy" id="2743357"/>
    <lineage>
        <taxon>Bacteria</taxon>
        <taxon>Pseudomonadati</taxon>
        <taxon>Pseudomonadota</taxon>
        <taxon>Betaproteobacteria</taxon>
        <taxon>Burkholderiales</taxon>
        <taxon>Oxalobacteraceae</taxon>
        <taxon>Telluria group</taxon>
        <taxon>Rugamonas</taxon>
    </lineage>
</organism>
<comment type="caution">
    <text evidence="1">The sequence shown here is derived from an EMBL/GenBank/DDBJ whole genome shotgun (WGS) entry which is preliminary data.</text>
</comment>
<reference evidence="1 2" key="1">
    <citation type="submission" date="2019-10" db="EMBL/GenBank/DDBJ databases">
        <title>Two novel species isolated from a subtropical stream in China.</title>
        <authorList>
            <person name="Lu H."/>
        </authorList>
    </citation>
    <scope>NUCLEOTIDE SEQUENCE [LARGE SCALE GENOMIC DNA]</scope>
    <source>
        <strain evidence="1 2">FT29W</strain>
    </source>
</reference>
<evidence type="ECO:0000313" key="1">
    <source>
        <dbReference type="EMBL" id="MQA38748.1"/>
    </source>
</evidence>
<keyword evidence="2" id="KW-1185">Reference proteome</keyword>
<dbReference type="RefSeq" id="WP_152838108.1">
    <property type="nucleotide sequence ID" value="NZ_WHUG01000004.1"/>
</dbReference>
<dbReference type="Proteomes" id="UP000440498">
    <property type="component" value="Unassembled WGS sequence"/>
</dbReference>
<name>A0A6A7N1N8_9BURK</name>
<dbReference type="EMBL" id="WHUG01000004">
    <property type="protein sequence ID" value="MQA38748.1"/>
    <property type="molecule type" value="Genomic_DNA"/>
</dbReference>
<protein>
    <submittedName>
        <fullName evidence="1">Uncharacterized protein</fullName>
    </submittedName>
</protein>
<sequence>MDRWQQYLFEQHSEATLRDWARRLKMFRYFRAFGGHAGDVDELDVAFAYRTIGQLESCLSDLGITLVKYDQRPPQPEPGVSYRGTDIARFPSLIRGTEWIQQPGHCEIAGIKVYIWCGNGMLKISMATGYDVADQEVAAAEAVEQALAGVTLERIDPPLDTRNYICPKYYPDYFDCP</sequence>
<accession>A0A6A7N1N8</accession>
<evidence type="ECO:0000313" key="2">
    <source>
        <dbReference type="Proteomes" id="UP000440498"/>
    </source>
</evidence>
<gene>
    <name evidence="1" type="ORF">GEV02_11340</name>
</gene>
<proteinExistence type="predicted"/>
<dbReference type="AlphaFoldDB" id="A0A6A7N1N8"/>